<evidence type="ECO:0000313" key="2">
    <source>
        <dbReference type="Proteomes" id="UP001227192"/>
    </source>
</evidence>
<dbReference type="AlphaFoldDB" id="A0AAI9XB69"/>
<gene>
    <name evidence="1" type="ORF">VN97_g2720</name>
</gene>
<accession>A0AAI9XB69</accession>
<proteinExistence type="predicted"/>
<reference evidence="1" key="1">
    <citation type="submission" date="2015-06" db="EMBL/GenBank/DDBJ databases">
        <authorList>
            <person name="Nguyen H."/>
        </authorList>
    </citation>
    <scope>NUCLEOTIDE SEQUENCE</scope>
    <source>
        <strain evidence="1">DAOM 180753</strain>
    </source>
</reference>
<dbReference type="EMBL" id="LACB01000054">
    <property type="protein sequence ID" value="KAJ9490542.1"/>
    <property type="molecule type" value="Genomic_DNA"/>
</dbReference>
<reference evidence="1" key="2">
    <citation type="journal article" date="2016" name="Fungal Biol.">
        <title>Ochratoxin A production by Penicillium thymicola.</title>
        <authorList>
            <person name="Nguyen H.D.T."/>
            <person name="McMullin D.R."/>
            <person name="Ponomareva E."/>
            <person name="Riley R."/>
            <person name="Pomraning K.R."/>
            <person name="Baker S.E."/>
            <person name="Seifert K.A."/>
        </authorList>
    </citation>
    <scope>NUCLEOTIDE SEQUENCE</scope>
    <source>
        <strain evidence="1">DAOM 180753</strain>
    </source>
</reference>
<comment type="caution">
    <text evidence="1">The sequence shown here is derived from an EMBL/GenBank/DDBJ whole genome shotgun (WGS) entry which is preliminary data.</text>
</comment>
<sequence>MLLTTPGLPQYRDEISLELYIPFTDGFISAMPGSMEESSIHRYHDSLERSQVSWRLSRLLNLESIRTISEYTLFASVWHFACGPE</sequence>
<organism evidence="1 2">
    <name type="scientific">Penicillium thymicola</name>
    <dbReference type="NCBI Taxonomy" id="293382"/>
    <lineage>
        <taxon>Eukaryota</taxon>
        <taxon>Fungi</taxon>
        <taxon>Dikarya</taxon>
        <taxon>Ascomycota</taxon>
        <taxon>Pezizomycotina</taxon>
        <taxon>Eurotiomycetes</taxon>
        <taxon>Eurotiomycetidae</taxon>
        <taxon>Eurotiales</taxon>
        <taxon>Aspergillaceae</taxon>
        <taxon>Penicillium</taxon>
    </lineage>
</organism>
<protein>
    <submittedName>
        <fullName evidence="1">Uncharacterized protein</fullName>
    </submittedName>
</protein>
<dbReference type="Proteomes" id="UP001227192">
    <property type="component" value="Unassembled WGS sequence"/>
</dbReference>
<keyword evidence="2" id="KW-1185">Reference proteome</keyword>
<evidence type="ECO:0000313" key="1">
    <source>
        <dbReference type="EMBL" id="KAJ9490542.1"/>
    </source>
</evidence>
<name>A0AAI9XB69_PENTH</name>